<feature type="non-terminal residue" evidence="1">
    <location>
        <position position="1"/>
    </location>
</feature>
<dbReference type="EMBL" id="CAJOBA010106876">
    <property type="protein sequence ID" value="CAF4540650.1"/>
    <property type="molecule type" value="Genomic_DNA"/>
</dbReference>
<name>A0A8S2GET7_9BILA</name>
<accession>A0A8S2GET7</accession>
<dbReference type="AlphaFoldDB" id="A0A8S2GET7"/>
<reference evidence="1" key="1">
    <citation type="submission" date="2021-02" db="EMBL/GenBank/DDBJ databases">
        <authorList>
            <person name="Nowell W R."/>
        </authorList>
    </citation>
    <scope>NUCLEOTIDE SEQUENCE</scope>
</reference>
<proteinExistence type="predicted"/>
<evidence type="ECO:0000313" key="3">
    <source>
        <dbReference type="Proteomes" id="UP000677228"/>
    </source>
</evidence>
<dbReference type="EMBL" id="CAJNOK010073784">
    <property type="protein sequence ID" value="CAF1669480.1"/>
    <property type="molecule type" value="Genomic_DNA"/>
</dbReference>
<gene>
    <name evidence="1" type="ORF">OVA965_LOCUS45653</name>
    <name evidence="2" type="ORF">TMI583_LOCUS49344</name>
</gene>
<feature type="non-terminal residue" evidence="1">
    <location>
        <position position="173"/>
    </location>
</feature>
<comment type="caution">
    <text evidence="1">The sequence shown here is derived from an EMBL/GenBank/DDBJ whole genome shotgun (WGS) entry which is preliminary data.</text>
</comment>
<sequence>VILKKMINDNENYTSDTVKLLESLIKYDSDLRIDAFKALITILPNDYSKKNDFKIYLIKIGKCIENNENISMDDITHLVNKDKMNENLFGIISIIINHIKDEQTSVNDTNQALKLLTGISSVKLTTYQLTYLLKIAFHTKNFILRENIVKYIKNIINENDQINIQISKSEINE</sequence>
<dbReference type="Proteomes" id="UP000682733">
    <property type="component" value="Unassembled WGS sequence"/>
</dbReference>
<organism evidence="1 3">
    <name type="scientific">Didymodactylos carnosus</name>
    <dbReference type="NCBI Taxonomy" id="1234261"/>
    <lineage>
        <taxon>Eukaryota</taxon>
        <taxon>Metazoa</taxon>
        <taxon>Spiralia</taxon>
        <taxon>Gnathifera</taxon>
        <taxon>Rotifera</taxon>
        <taxon>Eurotatoria</taxon>
        <taxon>Bdelloidea</taxon>
        <taxon>Philodinida</taxon>
        <taxon>Philodinidae</taxon>
        <taxon>Didymodactylos</taxon>
    </lineage>
</organism>
<evidence type="ECO:0000313" key="2">
    <source>
        <dbReference type="EMBL" id="CAF4540650.1"/>
    </source>
</evidence>
<dbReference type="Proteomes" id="UP000677228">
    <property type="component" value="Unassembled WGS sequence"/>
</dbReference>
<evidence type="ECO:0000313" key="1">
    <source>
        <dbReference type="EMBL" id="CAF1669480.1"/>
    </source>
</evidence>
<protein>
    <submittedName>
        <fullName evidence="1">Uncharacterized protein</fullName>
    </submittedName>
</protein>